<protein>
    <submittedName>
        <fullName evidence="2">Uncharacterized protein</fullName>
    </submittedName>
</protein>
<accession>A0ABD2N3T6</accession>
<dbReference type="AlphaFoldDB" id="A0ABD2N3T6"/>
<name>A0ABD2N3T6_9CUCU</name>
<evidence type="ECO:0000313" key="2">
    <source>
        <dbReference type="EMBL" id="KAL3273227.1"/>
    </source>
</evidence>
<dbReference type="EMBL" id="JABFTP020000062">
    <property type="protein sequence ID" value="KAL3273227.1"/>
    <property type="molecule type" value="Genomic_DNA"/>
</dbReference>
<proteinExistence type="predicted"/>
<evidence type="ECO:0000313" key="3">
    <source>
        <dbReference type="Proteomes" id="UP001516400"/>
    </source>
</evidence>
<feature type="region of interest" description="Disordered" evidence="1">
    <location>
        <begin position="24"/>
        <end position="79"/>
    </location>
</feature>
<feature type="compositionally biased region" description="Basic and acidic residues" evidence="1">
    <location>
        <begin position="24"/>
        <end position="51"/>
    </location>
</feature>
<evidence type="ECO:0000256" key="1">
    <source>
        <dbReference type="SAM" id="MobiDB-lite"/>
    </source>
</evidence>
<gene>
    <name evidence="2" type="ORF">HHI36_014681</name>
</gene>
<feature type="compositionally biased region" description="Low complexity" evidence="1">
    <location>
        <begin position="69"/>
        <end position="79"/>
    </location>
</feature>
<keyword evidence="3" id="KW-1185">Reference proteome</keyword>
<comment type="caution">
    <text evidence="2">The sequence shown here is derived from an EMBL/GenBank/DDBJ whole genome shotgun (WGS) entry which is preliminary data.</text>
</comment>
<sequence length="106" mass="11902">MGTGYRGALILVNKSIEFKPLTHLEAHHPDGGKEEAVRDRSSIKRVERDQRASNSTLIDTDAKRQFPRNPSNLNKVNNNNQETADLLEGEIKKINCADISIPTKKH</sequence>
<organism evidence="2 3">
    <name type="scientific">Cryptolaemus montrouzieri</name>
    <dbReference type="NCBI Taxonomy" id="559131"/>
    <lineage>
        <taxon>Eukaryota</taxon>
        <taxon>Metazoa</taxon>
        <taxon>Ecdysozoa</taxon>
        <taxon>Arthropoda</taxon>
        <taxon>Hexapoda</taxon>
        <taxon>Insecta</taxon>
        <taxon>Pterygota</taxon>
        <taxon>Neoptera</taxon>
        <taxon>Endopterygota</taxon>
        <taxon>Coleoptera</taxon>
        <taxon>Polyphaga</taxon>
        <taxon>Cucujiformia</taxon>
        <taxon>Coccinelloidea</taxon>
        <taxon>Coccinellidae</taxon>
        <taxon>Scymninae</taxon>
        <taxon>Scymnini</taxon>
        <taxon>Cryptolaemus</taxon>
    </lineage>
</organism>
<dbReference type="Proteomes" id="UP001516400">
    <property type="component" value="Unassembled WGS sequence"/>
</dbReference>
<reference evidence="2 3" key="1">
    <citation type="journal article" date="2021" name="BMC Biol.">
        <title>Horizontally acquired antibacterial genes associated with adaptive radiation of ladybird beetles.</title>
        <authorList>
            <person name="Li H.S."/>
            <person name="Tang X.F."/>
            <person name="Huang Y.H."/>
            <person name="Xu Z.Y."/>
            <person name="Chen M.L."/>
            <person name="Du X.Y."/>
            <person name="Qiu B.Y."/>
            <person name="Chen P.T."/>
            <person name="Zhang W."/>
            <person name="Slipinski A."/>
            <person name="Escalona H.E."/>
            <person name="Waterhouse R.M."/>
            <person name="Zwick A."/>
            <person name="Pang H."/>
        </authorList>
    </citation>
    <scope>NUCLEOTIDE SEQUENCE [LARGE SCALE GENOMIC DNA]</scope>
    <source>
        <strain evidence="2">SYSU2018</strain>
    </source>
</reference>